<evidence type="ECO:0000313" key="2">
    <source>
        <dbReference type="Proteomes" id="UP000250550"/>
    </source>
</evidence>
<accession>A0A329UTU0</accession>
<comment type="caution">
    <text evidence="1">The sequence shown here is derived from an EMBL/GenBank/DDBJ whole genome shotgun (WGS) entry which is preliminary data.</text>
</comment>
<evidence type="ECO:0000313" key="1">
    <source>
        <dbReference type="EMBL" id="RAW65245.1"/>
    </source>
</evidence>
<sequence>MISTGSALVAKNSSVRSSAARSTAVRLVSRLLLTSRRPCGRVVGSSSSACRKNASHTAARAAALRRGEREVSASSAAKKLWASAAEMPCTPVPLPYRASCSGVSAPVKPTRTAPYRAASFVSTAGAMAR</sequence>
<name>A0A329UTU0_9FIRM</name>
<proteinExistence type="predicted"/>
<gene>
    <name evidence="1" type="ORF">C4N21_07665</name>
</gene>
<dbReference type="AlphaFoldDB" id="A0A329UTU0"/>
<dbReference type="EMBL" id="PRLF01000008">
    <property type="protein sequence ID" value="RAW65245.1"/>
    <property type="molecule type" value="Genomic_DNA"/>
</dbReference>
<reference evidence="1 2" key="1">
    <citation type="submission" date="2018-02" db="EMBL/GenBank/DDBJ databases">
        <title>Complete genome sequencing of Faecalibacterium prausnitzii strains isolated from the human gut.</title>
        <authorList>
            <person name="Fitzgerald B.C."/>
            <person name="Shkoporov A.N."/>
            <person name="Ross P.R."/>
            <person name="Hill C."/>
        </authorList>
    </citation>
    <scope>NUCLEOTIDE SEQUENCE [LARGE SCALE GENOMIC DNA]</scope>
    <source>
        <strain evidence="1 2">APC924/119</strain>
    </source>
</reference>
<organism evidence="1 2">
    <name type="scientific">Faecalibacterium prausnitzii</name>
    <dbReference type="NCBI Taxonomy" id="853"/>
    <lineage>
        <taxon>Bacteria</taxon>
        <taxon>Bacillati</taxon>
        <taxon>Bacillota</taxon>
        <taxon>Clostridia</taxon>
        <taxon>Eubacteriales</taxon>
        <taxon>Oscillospiraceae</taxon>
        <taxon>Faecalibacterium</taxon>
    </lineage>
</organism>
<dbReference type="Proteomes" id="UP000250550">
    <property type="component" value="Unassembled WGS sequence"/>
</dbReference>
<protein>
    <submittedName>
        <fullName evidence="1">Uncharacterized protein</fullName>
    </submittedName>
</protein>